<evidence type="ECO:0008006" key="3">
    <source>
        <dbReference type="Google" id="ProtNLM"/>
    </source>
</evidence>
<dbReference type="EMBL" id="LYUD01000077">
    <property type="protein sequence ID" value="OAZ73924.1"/>
    <property type="molecule type" value="Genomic_DNA"/>
</dbReference>
<evidence type="ECO:0000313" key="2">
    <source>
        <dbReference type="Proteomes" id="UP000093796"/>
    </source>
</evidence>
<reference evidence="1 2" key="1">
    <citation type="submission" date="2016-05" db="EMBL/GenBank/DDBJ databases">
        <title>Genome sequencing of Acetobacter pasteurianus strain SRCM100623.</title>
        <authorList>
            <person name="Song Y.R."/>
        </authorList>
    </citation>
    <scope>NUCLEOTIDE SEQUENCE [LARGE SCALE GENOMIC DNA]</scope>
    <source>
        <strain evidence="1 2">SRCM100623</strain>
    </source>
</reference>
<comment type="caution">
    <text evidence="1">The sequence shown here is derived from an EMBL/GenBank/DDBJ whole genome shotgun (WGS) entry which is preliminary data.</text>
</comment>
<evidence type="ECO:0000313" key="1">
    <source>
        <dbReference type="EMBL" id="OAZ73924.1"/>
    </source>
</evidence>
<dbReference type="AlphaFoldDB" id="A0A1A0DFP0"/>
<sequence>MARQSKEKTVAIISKFVRNRVPALQHEMKSHPTTKLKYLFKSNVEAAFESGELPKRYHGWKAIFHAFIDMMGPDGALYPSHAKIAEKSGACVRTVWSALNALERIGLIRVTARYTYDAEKGKKVRTSNEYEVMLTGAQKAAAMIACTVRKAHESSKRQMKQQAKAAKSFIHDLTATITHKTPLNINRGLKAEDRMPKMSHWDTIEWLRRGSQPT</sequence>
<accession>A0A1A0DFP0</accession>
<gene>
    <name evidence="1" type="ORF">SRCM100623_00689</name>
</gene>
<organism evidence="1 2">
    <name type="scientific">Acetobacter pasteurianus</name>
    <name type="common">Acetobacter turbidans</name>
    <dbReference type="NCBI Taxonomy" id="438"/>
    <lineage>
        <taxon>Bacteria</taxon>
        <taxon>Pseudomonadati</taxon>
        <taxon>Pseudomonadota</taxon>
        <taxon>Alphaproteobacteria</taxon>
        <taxon>Acetobacterales</taxon>
        <taxon>Acetobacteraceae</taxon>
        <taxon>Acetobacter</taxon>
    </lineage>
</organism>
<protein>
    <recommendedName>
        <fullName evidence="3">Helix-turn-helix domain-containing protein</fullName>
    </recommendedName>
</protein>
<name>A0A1A0DFP0_ACEPA</name>
<dbReference type="Pfam" id="PF13730">
    <property type="entry name" value="HTH_36"/>
    <property type="match status" value="1"/>
</dbReference>
<dbReference type="Proteomes" id="UP000093796">
    <property type="component" value="Unassembled WGS sequence"/>
</dbReference>
<proteinExistence type="predicted"/>
<dbReference type="PATRIC" id="fig|438.15.peg.798"/>